<organism evidence="2">
    <name type="scientific">viral metagenome</name>
    <dbReference type="NCBI Taxonomy" id="1070528"/>
    <lineage>
        <taxon>unclassified sequences</taxon>
        <taxon>metagenomes</taxon>
        <taxon>organismal metagenomes</taxon>
    </lineage>
</organism>
<dbReference type="AlphaFoldDB" id="A0A6C0BUA5"/>
<feature type="transmembrane region" description="Helical" evidence="1">
    <location>
        <begin position="345"/>
        <end position="365"/>
    </location>
</feature>
<proteinExistence type="predicted"/>
<reference evidence="2" key="1">
    <citation type="journal article" date="2020" name="Nature">
        <title>Giant virus diversity and host interactions through global metagenomics.</title>
        <authorList>
            <person name="Schulz F."/>
            <person name="Roux S."/>
            <person name="Paez-Espino D."/>
            <person name="Jungbluth S."/>
            <person name="Walsh D.A."/>
            <person name="Denef V.J."/>
            <person name="McMahon K.D."/>
            <person name="Konstantinidis K.T."/>
            <person name="Eloe-Fadrosh E.A."/>
            <person name="Kyrpides N.C."/>
            <person name="Woyke T."/>
        </authorList>
    </citation>
    <scope>NUCLEOTIDE SEQUENCE</scope>
    <source>
        <strain evidence="2">GVMAG-M-3300018428-16</strain>
    </source>
</reference>
<evidence type="ECO:0000313" key="2">
    <source>
        <dbReference type="EMBL" id="QHS95154.1"/>
    </source>
</evidence>
<feature type="transmembrane region" description="Helical" evidence="1">
    <location>
        <begin position="309"/>
        <end position="333"/>
    </location>
</feature>
<protein>
    <recommendedName>
        <fullName evidence="3">ATP-grasp domain-containing protein</fullName>
    </recommendedName>
</protein>
<keyword evidence="1" id="KW-0472">Membrane</keyword>
<keyword evidence="1" id="KW-1133">Transmembrane helix</keyword>
<evidence type="ECO:0000256" key="1">
    <source>
        <dbReference type="SAM" id="Phobius"/>
    </source>
</evidence>
<accession>A0A6C0BUA5</accession>
<dbReference type="EMBL" id="MN739242">
    <property type="protein sequence ID" value="QHS95154.1"/>
    <property type="molecule type" value="Genomic_DNA"/>
</dbReference>
<dbReference type="SUPFAM" id="SSF56059">
    <property type="entry name" value="Glutathione synthetase ATP-binding domain-like"/>
    <property type="match status" value="1"/>
</dbReference>
<name>A0A6C0BUA5_9ZZZZ</name>
<sequence>MSNNGFILDFLINYDETWCNILGIFNPYLDPYDYNWSKNVPMYDILAYEKYPKYNFVYDKLWIAKSCGMESGELKNLHKHDVEYPIFIKPRWGHKTASSKGCYKINKYEDAIKYMDDDDMMWSEFIDAKEGMTDFILLDGEIKWQMTLEYSDTQNGFIDDWKSINMTHQPPESVVEWVNTHMSGYSGILNVQYRSDKIIEVSLRPARGGSYLKSCNNKHIINNINNVIDNNVWDETIENKMDYKPFYSFKCYTKAFIVYLLPQHAIDAIMYFFNSKSFYEYYFEPSGKVGMVFFQFYHSEYNKGHKAKLFLETLMLFLQIFFIFWFVIFIYLFFKGNLFKSYKTIFILVAALYCTQIFNPLTTFYSKLKTQKQQLF</sequence>
<evidence type="ECO:0008006" key="3">
    <source>
        <dbReference type="Google" id="ProtNLM"/>
    </source>
</evidence>
<keyword evidence="1" id="KW-0812">Transmembrane</keyword>